<proteinExistence type="predicted"/>
<accession>A0ABT9G4S2</accession>
<dbReference type="EMBL" id="JAUZEE010000006">
    <property type="protein sequence ID" value="MDP4301467.1"/>
    <property type="molecule type" value="Genomic_DNA"/>
</dbReference>
<evidence type="ECO:0000313" key="1">
    <source>
        <dbReference type="EMBL" id="MDP4301467.1"/>
    </source>
</evidence>
<sequence length="607" mass="64364">MPVHAPICLSHRGAAGARAAQRLAVGLRELFGEPVIDLVERQDDVEVSELLGPGSVLLVLLTPDYADLPADPGADGAQAPIEPVRRHLLAAQAGRAHLQALRIDQTPPLMAHGLPPDLVSLAAQPALALRQSHWGTDLAALATELATLGFLPDERDAPLAEASAPASRTWRQLAGVGALALAIGAATHVGLAAMDEREAQAQMTLAQQAQFSVTPDLVAARRAYERALEAAPELGLAHVQLAHLLVREHDLVQARLHLSAALRDHDGLPAARRQEALRLMAVLSDDDEPGAVLRPTDRLAVEPVASVLADGGLVIPAEPTAAGSGPARAAGKSVRPDIEAVAAHAERAALAALRPPPSSDLLFGADAPALALLASRVPASSELQRELAQRLDALYAADPQLRWSAASELTVSSQLHSDVLPMAVERAEANLLHRAGSAAVAEAARYTLGLLEQASPLTLVLHRQAVLRFVDTAAVLGPEARAQAEQVRERITGYTRLPQPIVYIQLADEAQRPLAMRLATQLAEAGWRVPELALVGDQAPSRTEIRSQGASHQGLARWMRRMSSDQVGQTADLVHLRLARPAGDVYELWLDRDLCRPGARQVDGCPG</sequence>
<evidence type="ECO:0008006" key="3">
    <source>
        <dbReference type="Google" id="ProtNLM"/>
    </source>
</evidence>
<comment type="caution">
    <text evidence="1">The sequence shown here is derived from an EMBL/GenBank/DDBJ whole genome shotgun (WGS) entry which is preliminary data.</text>
</comment>
<dbReference type="Proteomes" id="UP001235760">
    <property type="component" value="Unassembled WGS sequence"/>
</dbReference>
<organism evidence="1 2">
    <name type="scientific">Leptothrix discophora</name>
    <dbReference type="NCBI Taxonomy" id="89"/>
    <lineage>
        <taxon>Bacteria</taxon>
        <taxon>Pseudomonadati</taxon>
        <taxon>Pseudomonadota</taxon>
        <taxon>Betaproteobacteria</taxon>
        <taxon>Burkholderiales</taxon>
        <taxon>Sphaerotilaceae</taxon>
        <taxon>Leptothrix</taxon>
    </lineage>
</organism>
<reference evidence="1 2" key="1">
    <citation type="submission" date="2023-08" db="EMBL/GenBank/DDBJ databases">
        <authorList>
            <person name="Roldan D.M."/>
            <person name="Menes R.J."/>
        </authorList>
    </citation>
    <scope>NUCLEOTIDE SEQUENCE [LARGE SCALE GENOMIC DNA]</scope>
    <source>
        <strain evidence="1 2">CCM 2812</strain>
    </source>
</reference>
<dbReference type="RefSeq" id="WP_305750021.1">
    <property type="nucleotide sequence ID" value="NZ_JAUZEE010000006.1"/>
</dbReference>
<protein>
    <recommendedName>
        <fullName evidence="3">TIR domain-containing protein</fullName>
    </recommendedName>
</protein>
<name>A0ABT9G4S2_LEPDI</name>
<gene>
    <name evidence="1" type="ORF">Q8X39_12530</name>
</gene>
<evidence type="ECO:0000313" key="2">
    <source>
        <dbReference type="Proteomes" id="UP001235760"/>
    </source>
</evidence>
<keyword evidence="2" id="KW-1185">Reference proteome</keyword>